<evidence type="ECO:0000259" key="1">
    <source>
        <dbReference type="PROSITE" id="PS51819"/>
    </source>
</evidence>
<dbReference type="InterPro" id="IPR029068">
    <property type="entry name" value="Glyas_Bleomycin-R_OHBP_Dase"/>
</dbReference>
<name>A0ABV9KF27_9RHOB</name>
<evidence type="ECO:0000313" key="3">
    <source>
        <dbReference type="Proteomes" id="UP001595973"/>
    </source>
</evidence>
<dbReference type="InterPro" id="IPR004360">
    <property type="entry name" value="Glyas_Fos-R_dOase_dom"/>
</dbReference>
<accession>A0ABV9KF27</accession>
<dbReference type="Gene3D" id="3.30.720.110">
    <property type="match status" value="1"/>
</dbReference>
<feature type="domain" description="VOC" evidence="1">
    <location>
        <begin position="2"/>
        <end position="128"/>
    </location>
</feature>
<dbReference type="CDD" id="cd07246">
    <property type="entry name" value="VOC_like"/>
    <property type="match status" value="1"/>
</dbReference>
<evidence type="ECO:0000313" key="2">
    <source>
        <dbReference type="EMBL" id="MFC4668513.1"/>
    </source>
</evidence>
<comment type="caution">
    <text evidence="2">The sequence shown here is derived from an EMBL/GenBank/DDBJ whole genome shotgun (WGS) entry which is preliminary data.</text>
</comment>
<protein>
    <submittedName>
        <fullName evidence="2">VOC family protein</fullName>
    </submittedName>
</protein>
<dbReference type="Pfam" id="PF00903">
    <property type="entry name" value="Glyoxalase"/>
    <property type="match status" value="1"/>
</dbReference>
<keyword evidence="3" id="KW-1185">Reference proteome</keyword>
<dbReference type="SUPFAM" id="SSF54593">
    <property type="entry name" value="Glyoxalase/Bleomycin resistance protein/Dihydroxybiphenyl dioxygenase"/>
    <property type="match status" value="1"/>
</dbReference>
<dbReference type="RefSeq" id="WP_380716797.1">
    <property type="nucleotide sequence ID" value="NZ_JBHSGI010000005.1"/>
</dbReference>
<reference evidence="3" key="1">
    <citation type="journal article" date="2019" name="Int. J. Syst. Evol. Microbiol.">
        <title>The Global Catalogue of Microorganisms (GCM) 10K type strain sequencing project: providing services to taxonomists for standard genome sequencing and annotation.</title>
        <authorList>
            <consortium name="The Broad Institute Genomics Platform"/>
            <consortium name="The Broad Institute Genome Sequencing Center for Infectious Disease"/>
            <person name="Wu L."/>
            <person name="Ma J."/>
        </authorList>
    </citation>
    <scope>NUCLEOTIDE SEQUENCE [LARGE SCALE GENOMIC DNA]</scope>
    <source>
        <strain evidence="3">CGMCC 4.7283</strain>
    </source>
</reference>
<dbReference type="PROSITE" id="PS51819">
    <property type="entry name" value="VOC"/>
    <property type="match status" value="1"/>
</dbReference>
<gene>
    <name evidence="2" type="ORF">ACFO5X_08110</name>
</gene>
<dbReference type="Proteomes" id="UP001595973">
    <property type="component" value="Unassembled WGS sequence"/>
</dbReference>
<dbReference type="EMBL" id="JBHSGI010000005">
    <property type="protein sequence ID" value="MFC4668513.1"/>
    <property type="molecule type" value="Genomic_DNA"/>
</dbReference>
<proteinExistence type="predicted"/>
<dbReference type="Gene3D" id="3.30.720.120">
    <property type="match status" value="1"/>
</dbReference>
<dbReference type="PANTHER" id="PTHR34109">
    <property type="entry name" value="BNAUNNG04460D PROTEIN-RELATED"/>
    <property type="match status" value="1"/>
</dbReference>
<organism evidence="2 3">
    <name type="scientific">Seohaeicola nanhaiensis</name>
    <dbReference type="NCBI Taxonomy" id="1387282"/>
    <lineage>
        <taxon>Bacteria</taxon>
        <taxon>Pseudomonadati</taxon>
        <taxon>Pseudomonadota</taxon>
        <taxon>Alphaproteobacteria</taxon>
        <taxon>Rhodobacterales</taxon>
        <taxon>Roseobacteraceae</taxon>
        <taxon>Seohaeicola</taxon>
    </lineage>
</organism>
<dbReference type="InterPro" id="IPR037523">
    <property type="entry name" value="VOC_core"/>
</dbReference>
<dbReference type="PANTHER" id="PTHR34109:SF1">
    <property type="entry name" value="VOC DOMAIN-CONTAINING PROTEIN"/>
    <property type="match status" value="1"/>
</dbReference>
<sequence length="147" mass="15935">MSAHRVTPYLVAKGAETAIKFYVQVFDAKEIFRLTDPEDGRIGHAELSIGGSEIYLADEYPDFGALSPDTLGGSPVTLHILVADCDATVAAAEQAGALVLRLPADQSYGERVAQVQDPFGHRWMIAQATETVSPEDMQRRWEAETGA</sequence>